<comment type="caution">
    <text evidence="2">The sequence shown here is derived from an EMBL/GenBank/DDBJ whole genome shotgun (WGS) entry which is preliminary data.</text>
</comment>
<organism evidence="2 3">
    <name type="scientific">Oopsacas minuta</name>
    <dbReference type="NCBI Taxonomy" id="111878"/>
    <lineage>
        <taxon>Eukaryota</taxon>
        <taxon>Metazoa</taxon>
        <taxon>Porifera</taxon>
        <taxon>Hexactinellida</taxon>
        <taxon>Hexasterophora</taxon>
        <taxon>Lyssacinosida</taxon>
        <taxon>Leucopsacidae</taxon>
        <taxon>Oopsacas</taxon>
    </lineage>
</organism>
<accession>A0AAV7JN52</accession>
<keyword evidence="1" id="KW-0472">Membrane</keyword>
<keyword evidence="1" id="KW-0812">Transmembrane</keyword>
<proteinExistence type="predicted"/>
<feature type="transmembrane region" description="Helical" evidence="1">
    <location>
        <begin position="202"/>
        <end position="232"/>
    </location>
</feature>
<evidence type="ECO:0000313" key="3">
    <source>
        <dbReference type="Proteomes" id="UP001165289"/>
    </source>
</evidence>
<dbReference type="Proteomes" id="UP001165289">
    <property type="component" value="Unassembled WGS sequence"/>
</dbReference>
<reference evidence="2 3" key="1">
    <citation type="journal article" date="2023" name="BMC Biol.">
        <title>The compact genome of the sponge Oopsacas minuta (Hexactinellida) is lacking key metazoan core genes.</title>
        <authorList>
            <person name="Santini S."/>
            <person name="Schenkelaars Q."/>
            <person name="Jourda C."/>
            <person name="Duchesne M."/>
            <person name="Belahbib H."/>
            <person name="Rocher C."/>
            <person name="Selva M."/>
            <person name="Riesgo A."/>
            <person name="Vervoort M."/>
            <person name="Leys S.P."/>
            <person name="Kodjabachian L."/>
            <person name="Le Bivic A."/>
            <person name="Borchiellini C."/>
            <person name="Claverie J.M."/>
            <person name="Renard E."/>
        </authorList>
    </citation>
    <scope>NUCLEOTIDE SEQUENCE [LARGE SCALE GENOMIC DNA]</scope>
    <source>
        <strain evidence="2">SPO-2</strain>
    </source>
</reference>
<evidence type="ECO:0000256" key="1">
    <source>
        <dbReference type="SAM" id="Phobius"/>
    </source>
</evidence>
<keyword evidence="3" id="KW-1185">Reference proteome</keyword>
<protein>
    <submittedName>
        <fullName evidence="2">Uncharacterized protein</fullName>
    </submittedName>
</protein>
<evidence type="ECO:0000313" key="2">
    <source>
        <dbReference type="EMBL" id="KAI6649884.1"/>
    </source>
</evidence>
<dbReference type="EMBL" id="JAKMXF010000317">
    <property type="protein sequence ID" value="KAI6649884.1"/>
    <property type="molecule type" value="Genomic_DNA"/>
</dbReference>
<name>A0AAV7JN52_9METZ</name>
<keyword evidence="1" id="KW-1133">Transmembrane helix</keyword>
<gene>
    <name evidence="2" type="ORF">LOD99_6433</name>
</gene>
<sequence length="291" mass="32210">MCLPICQYNTRSKTISDYQATDGDIVFGCHRIYTGLVFSDALISGSPQRLAGYSINNSPQLFLSYDNATSLLTIDWTLLPVMTPLSLILEYSLDLVYNHTQSDITHQFSNSTTFLLLSNESIYSIYITPHNFTTDDGVITNITACIQLIQQCGVFNEQTICVFFNSENPSIPPTNPSTPINTTGASINVNTTTITTTTEEPILLPIIIGVVGAIGGILLILFIVLVFIMLYICCIMKKRNNTTDKQSIHNYEVIDNQMILSSPIHQSSESHYTPMAPLSDNQIPSTYANLK</sequence>
<dbReference type="AlphaFoldDB" id="A0AAV7JN52"/>